<protein>
    <recommendedName>
        <fullName evidence="4">Outer membrane protein assembly factor BamE</fullName>
    </recommendedName>
</protein>
<evidence type="ECO:0000256" key="3">
    <source>
        <dbReference type="ARBA" id="ARBA00023237"/>
    </source>
</evidence>
<accession>A0ABW0NBN9</accession>
<keyword evidence="1 4" id="KW-0732">Signal</keyword>
<reference evidence="9" key="1">
    <citation type="journal article" date="2019" name="Int. J. Syst. Evol. Microbiol.">
        <title>The Global Catalogue of Microorganisms (GCM) 10K type strain sequencing project: providing services to taxonomists for standard genome sequencing and annotation.</title>
        <authorList>
            <consortium name="The Broad Institute Genomics Platform"/>
            <consortium name="The Broad Institute Genome Sequencing Center for Infectious Disease"/>
            <person name="Wu L."/>
            <person name="Ma J."/>
        </authorList>
    </citation>
    <scope>NUCLEOTIDE SEQUENCE [LARGE SCALE GENOMIC DNA]</scope>
    <source>
        <strain evidence="9">CCUG 57401</strain>
    </source>
</reference>
<feature type="compositionally biased region" description="Pro residues" evidence="5">
    <location>
        <begin position="161"/>
        <end position="181"/>
    </location>
</feature>
<dbReference type="PANTHER" id="PTHR37482">
    <property type="entry name" value="OUTER MEMBRANE PROTEIN ASSEMBLY FACTOR BAME"/>
    <property type="match status" value="1"/>
</dbReference>
<comment type="subunit">
    <text evidence="4">Part of the Bam complex.</text>
</comment>
<evidence type="ECO:0000256" key="1">
    <source>
        <dbReference type="ARBA" id="ARBA00022729"/>
    </source>
</evidence>
<evidence type="ECO:0000259" key="7">
    <source>
        <dbReference type="Pfam" id="PF04355"/>
    </source>
</evidence>
<comment type="subcellular location">
    <subcellularLocation>
        <location evidence="4">Cell outer membrane</location>
        <topology evidence="4">Lipid-anchor</topology>
    </subcellularLocation>
</comment>
<name>A0ABW0NBN9_9BURK</name>
<evidence type="ECO:0000256" key="6">
    <source>
        <dbReference type="SAM" id="SignalP"/>
    </source>
</evidence>
<dbReference type="Gene3D" id="3.30.1450.10">
    <property type="match status" value="1"/>
</dbReference>
<keyword evidence="4" id="KW-0449">Lipoprotein</keyword>
<sequence>MSRPNAPALRIFLVAACAALSACSAIDGATMRVAKSITPYQVEVVQGNFVSREQVEALRPGMTRQQVREVLGTPLLASVFHADRWDYVFTLKRKGVDPQSRHLTVFFKDNAMDRYEGDPMPSESEFVATLDKASSKRSMPVLEATEAQLSRFQGTPAAAATPPPVELPAPVNYPPLEAPAR</sequence>
<evidence type="ECO:0000313" key="8">
    <source>
        <dbReference type="EMBL" id="MFC5496397.1"/>
    </source>
</evidence>
<dbReference type="InterPro" id="IPR037873">
    <property type="entry name" value="BamE-like"/>
</dbReference>
<comment type="function">
    <text evidence="4">Part of the outer membrane protein assembly complex, which is involved in assembly and insertion of beta-barrel proteins into the outer membrane.</text>
</comment>
<proteinExistence type="inferred from homology"/>
<feature type="domain" description="Outer membrane protein assembly factor BamE" evidence="7">
    <location>
        <begin position="47"/>
        <end position="115"/>
    </location>
</feature>
<comment type="caution">
    <text evidence="8">The sequence shown here is derived from an EMBL/GenBank/DDBJ whole genome shotgun (WGS) entry which is preliminary data.</text>
</comment>
<gene>
    <name evidence="4" type="primary">bamE</name>
    <name evidence="8" type="ORF">ACFPOE_02540</name>
</gene>
<dbReference type="Pfam" id="PF04355">
    <property type="entry name" value="BamE"/>
    <property type="match status" value="1"/>
</dbReference>
<feature type="region of interest" description="Disordered" evidence="5">
    <location>
        <begin position="153"/>
        <end position="181"/>
    </location>
</feature>
<evidence type="ECO:0000256" key="4">
    <source>
        <dbReference type="HAMAP-Rule" id="MF_00925"/>
    </source>
</evidence>
<keyword evidence="3 4" id="KW-0998">Cell outer membrane</keyword>
<organism evidence="8 9">
    <name type="scientific">Caenimonas terrae</name>
    <dbReference type="NCBI Taxonomy" id="696074"/>
    <lineage>
        <taxon>Bacteria</taxon>
        <taxon>Pseudomonadati</taxon>
        <taxon>Pseudomonadota</taxon>
        <taxon>Betaproteobacteria</taxon>
        <taxon>Burkholderiales</taxon>
        <taxon>Comamonadaceae</taxon>
        <taxon>Caenimonas</taxon>
    </lineage>
</organism>
<evidence type="ECO:0000256" key="2">
    <source>
        <dbReference type="ARBA" id="ARBA00023136"/>
    </source>
</evidence>
<dbReference type="HAMAP" id="MF_00925">
    <property type="entry name" value="OM_assembly_BamE"/>
    <property type="match status" value="1"/>
</dbReference>
<evidence type="ECO:0000313" key="9">
    <source>
        <dbReference type="Proteomes" id="UP001596037"/>
    </source>
</evidence>
<dbReference type="RefSeq" id="WP_376848418.1">
    <property type="nucleotide sequence ID" value="NZ_JBHSMF010000002.1"/>
</dbReference>
<dbReference type="PANTHER" id="PTHR37482:SF1">
    <property type="entry name" value="OUTER MEMBRANE PROTEIN ASSEMBLY FACTOR BAME"/>
    <property type="match status" value="1"/>
</dbReference>
<feature type="signal peptide" evidence="6">
    <location>
        <begin position="1"/>
        <end position="24"/>
    </location>
</feature>
<dbReference type="PROSITE" id="PS51257">
    <property type="entry name" value="PROKAR_LIPOPROTEIN"/>
    <property type="match status" value="1"/>
</dbReference>
<feature type="chain" id="PRO_5046753230" description="Outer membrane protein assembly factor BamE" evidence="6">
    <location>
        <begin position="25"/>
        <end position="181"/>
    </location>
</feature>
<comment type="similarity">
    <text evidence="4">Belongs to the BamE family.</text>
</comment>
<dbReference type="Proteomes" id="UP001596037">
    <property type="component" value="Unassembled WGS sequence"/>
</dbReference>
<dbReference type="InterPro" id="IPR026592">
    <property type="entry name" value="BamE"/>
</dbReference>
<dbReference type="EMBL" id="JBHSMF010000002">
    <property type="protein sequence ID" value="MFC5496397.1"/>
    <property type="molecule type" value="Genomic_DNA"/>
</dbReference>
<keyword evidence="9" id="KW-1185">Reference proteome</keyword>
<keyword evidence="2 4" id="KW-0472">Membrane</keyword>
<keyword evidence="4" id="KW-0564">Palmitate</keyword>
<dbReference type="InterPro" id="IPR007450">
    <property type="entry name" value="BamE_dom"/>
</dbReference>
<evidence type="ECO:0000256" key="5">
    <source>
        <dbReference type="SAM" id="MobiDB-lite"/>
    </source>
</evidence>